<feature type="domain" description="Sialate O-acetylesterase" evidence="3">
    <location>
        <begin position="115"/>
        <end position="375"/>
    </location>
</feature>
<dbReference type="SUPFAM" id="SSF52266">
    <property type="entry name" value="SGNH hydrolase"/>
    <property type="match status" value="1"/>
</dbReference>
<dbReference type="Pfam" id="PF03629">
    <property type="entry name" value="SASA"/>
    <property type="match status" value="1"/>
</dbReference>
<evidence type="ECO:0000256" key="2">
    <source>
        <dbReference type="SAM" id="SignalP"/>
    </source>
</evidence>
<evidence type="ECO:0000313" key="5">
    <source>
        <dbReference type="Proteomes" id="UP000663852"/>
    </source>
</evidence>
<evidence type="ECO:0000313" key="4">
    <source>
        <dbReference type="EMBL" id="CAF0969747.1"/>
    </source>
</evidence>
<reference evidence="4" key="1">
    <citation type="submission" date="2021-02" db="EMBL/GenBank/DDBJ databases">
        <authorList>
            <person name="Nowell W R."/>
        </authorList>
    </citation>
    <scope>NUCLEOTIDE SEQUENCE</scope>
</reference>
<evidence type="ECO:0000259" key="3">
    <source>
        <dbReference type="Pfam" id="PF03629"/>
    </source>
</evidence>
<dbReference type="OrthoDB" id="42638at2759"/>
<dbReference type="GO" id="GO:0005975">
    <property type="term" value="P:carbohydrate metabolic process"/>
    <property type="evidence" value="ECO:0007669"/>
    <property type="project" value="TreeGrafter"/>
</dbReference>
<dbReference type="Gene3D" id="3.40.50.1110">
    <property type="entry name" value="SGNH hydrolase"/>
    <property type="match status" value="1"/>
</dbReference>
<feature type="signal peptide" evidence="2">
    <location>
        <begin position="1"/>
        <end position="17"/>
    </location>
</feature>
<feature type="chain" id="PRO_5032656237" description="Sialate O-acetylesterase domain-containing protein" evidence="2">
    <location>
        <begin position="18"/>
        <end position="520"/>
    </location>
</feature>
<name>A0A814EMX1_ADIRI</name>
<dbReference type="InterPro" id="IPR039329">
    <property type="entry name" value="SIAE"/>
</dbReference>
<organism evidence="4 5">
    <name type="scientific">Adineta ricciae</name>
    <name type="common">Rotifer</name>
    <dbReference type="NCBI Taxonomy" id="249248"/>
    <lineage>
        <taxon>Eukaryota</taxon>
        <taxon>Metazoa</taxon>
        <taxon>Spiralia</taxon>
        <taxon>Gnathifera</taxon>
        <taxon>Rotifera</taxon>
        <taxon>Eurotatoria</taxon>
        <taxon>Bdelloidea</taxon>
        <taxon>Adinetida</taxon>
        <taxon>Adinetidae</taxon>
        <taxon>Adineta</taxon>
    </lineage>
</organism>
<dbReference type="AlphaFoldDB" id="A0A814EMX1"/>
<dbReference type="GO" id="GO:0001681">
    <property type="term" value="F:sialate O-acetylesterase activity"/>
    <property type="evidence" value="ECO:0007669"/>
    <property type="project" value="InterPro"/>
</dbReference>
<proteinExistence type="predicted"/>
<evidence type="ECO:0000256" key="1">
    <source>
        <dbReference type="ARBA" id="ARBA00022801"/>
    </source>
</evidence>
<keyword evidence="1" id="KW-0378">Hydrolase</keyword>
<sequence length="520" mass="58165">MYLPLFILIINTINVHGALRFANYFQDHMVLQRAPQRAIVWGYEDTFDVPILLTMNNKQYHTRSSSRSSNLLGESIWSVTLDAQTEEGPFQINVTRPLPNGTLDTILLNDVLFGDVWICSGQSNMEFPVNRMFNASIEIENSSKYPKVRLFSASQQQSAVPQEELLSIALKWSVAEPASVGSGATSAVCWLYGRMINEQLGGRPIGLIHSSWGGTDIEYWSPPEVLKDCGVTRVKSLEHKKKRKTDSNVTVILNSTVLYNAMIHPFTRMVIKGAIWYQGEQNTGYNRDKYTCTFSKMIEYWRAIWNTRTQSITDPAFPFGFVQLSTADKTGKVVGGFPWIRWHQTFDVGYVPNNVVPNVFMAVALDLRDDEGGVHPRDKLDVGYRLSRSGLAVAYGYKNITFQGPIVESLTVASDSSKVNVTYSRQVSPSIELRDPNGFEVCCAGQSVCNSTDTAWVATSASRIEGAPLTISLAVPSSCASKHIDALRYLWRETPCLFKRAAIYSTLDSNLPAPPYLHYF</sequence>
<accession>A0A814EMX1</accession>
<dbReference type="PANTHER" id="PTHR22901:SF0">
    <property type="entry name" value="SIALATE O-ACETYLESTERASE"/>
    <property type="match status" value="1"/>
</dbReference>
<dbReference type="InterPro" id="IPR036514">
    <property type="entry name" value="SGNH_hydro_sf"/>
</dbReference>
<protein>
    <recommendedName>
        <fullName evidence="3">Sialate O-acetylesterase domain-containing protein</fullName>
    </recommendedName>
</protein>
<keyword evidence="2" id="KW-0732">Signal</keyword>
<dbReference type="InterPro" id="IPR005181">
    <property type="entry name" value="SASA"/>
</dbReference>
<dbReference type="EMBL" id="CAJNOJ010000052">
    <property type="protein sequence ID" value="CAF0969747.1"/>
    <property type="molecule type" value="Genomic_DNA"/>
</dbReference>
<dbReference type="Proteomes" id="UP000663852">
    <property type="component" value="Unassembled WGS sequence"/>
</dbReference>
<comment type="caution">
    <text evidence="4">The sequence shown here is derived from an EMBL/GenBank/DDBJ whole genome shotgun (WGS) entry which is preliminary data.</text>
</comment>
<gene>
    <name evidence="4" type="ORF">EDS130_LOCUS13307</name>
</gene>
<dbReference type="PANTHER" id="PTHR22901">
    <property type="entry name" value="SIALATE O-ACETYLESTERASE"/>
    <property type="match status" value="1"/>
</dbReference>